<keyword evidence="2 4" id="KW-0238">DNA-binding</keyword>
<evidence type="ECO:0000259" key="5">
    <source>
        <dbReference type="PROSITE" id="PS50977"/>
    </source>
</evidence>
<evidence type="ECO:0000256" key="4">
    <source>
        <dbReference type="PROSITE-ProRule" id="PRU00335"/>
    </source>
</evidence>
<dbReference type="PANTHER" id="PTHR30055">
    <property type="entry name" value="HTH-TYPE TRANSCRIPTIONAL REGULATOR RUTR"/>
    <property type="match status" value="1"/>
</dbReference>
<dbReference type="InterPro" id="IPR011075">
    <property type="entry name" value="TetR_C"/>
</dbReference>
<dbReference type="Pfam" id="PF16859">
    <property type="entry name" value="TetR_C_11"/>
    <property type="match status" value="1"/>
</dbReference>
<feature type="DNA-binding region" description="H-T-H motif" evidence="4">
    <location>
        <begin position="40"/>
        <end position="59"/>
    </location>
</feature>
<dbReference type="OrthoDB" id="9796019at2"/>
<dbReference type="Gene3D" id="1.10.357.10">
    <property type="entry name" value="Tetracycline Repressor, domain 2"/>
    <property type="match status" value="1"/>
</dbReference>
<dbReference type="InterPro" id="IPR001647">
    <property type="entry name" value="HTH_TetR"/>
</dbReference>
<keyword evidence="3" id="KW-0804">Transcription</keyword>
<protein>
    <submittedName>
        <fullName evidence="6">TetR family transcriptional regulator</fullName>
    </submittedName>
</protein>
<evidence type="ECO:0000256" key="1">
    <source>
        <dbReference type="ARBA" id="ARBA00023015"/>
    </source>
</evidence>
<keyword evidence="1" id="KW-0805">Transcription regulation</keyword>
<keyword evidence="7" id="KW-1185">Reference proteome</keyword>
<dbReference type="AlphaFoldDB" id="A0A6I4W8C7"/>
<reference evidence="6 7" key="1">
    <citation type="submission" date="2019-12" db="EMBL/GenBank/DDBJ databases">
        <title>Nocardia macrotermitis sp. nov. and Nocardia aurantia sp. nov., isolated from the gut of the fungus growing-termite Macrotermes natalensis.</title>
        <authorList>
            <person name="Christine B."/>
            <person name="Rene B."/>
        </authorList>
    </citation>
    <scope>NUCLEOTIDE SEQUENCE [LARGE SCALE GENOMIC DNA]</scope>
    <source>
        <strain evidence="6 7">DSM 102126</strain>
    </source>
</reference>
<dbReference type="Pfam" id="PF00440">
    <property type="entry name" value="TetR_N"/>
    <property type="match status" value="1"/>
</dbReference>
<dbReference type="GO" id="GO:0000976">
    <property type="term" value="F:transcription cis-regulatory region binding"/>
    <property type="evidence" value="ECO:0007669"/>
    <property type="project" value="TreeGrafter"/>
</dbReference>
<dbReference type="InterPro" id="IPR036271">
    <property type="entry name" value="Tet_transcr_reg_TetR-rel_C_sf"/>
</dbReference>
<evidence type="ECO:0000256" key="3">
    <source>
        <dbReference type="ARBA" id="ARBA00023163"/>
    </source>
</evidence>
<dbReference type="SUPFAM" id="SSF48498">
    <property type="entry name" value="Tetracyclin repressor-like, C-terminal domain"/>
    <property type="match status" value="1"/>
</dbReference>
<proteinExistence type="predicted"/>
<gene>
    <name evidence="6" type="ORF">GQ466_20365</name>
</gene>
<dbReference type="Gene3D" id="1.10.10.60">
    <property type="entry name" value="Homeodomain-like"/>
    <property type="match status" value="1"/>
</dbReference>
<dbReference type="EMBL" id="WUTW01000004">
    <property type="protein sequence ID" value="MXQ66377.1"/>
    <property type="molecule type" value="Genomic_DNA"/>
</dbReference>
<evidence type="ECO:0000256" key="2">
    <source>
        <dbReference type="ARBA" id="ARBA00023125"/>
    </source>
</evidence>
<comment type="caution">
    <text evidence="6">The sequence shown here is derived from an EMBL/GenBank/DDBJ whole genome shotgun (WGS) entry which is preliminary data.</text>
</comment>
<dbReference type="PANTHER" id="PTHR30055:SF148">
    <property type="entry name" value="TETR-FAMILY TRANSCRIPTIONAL REGULATOR"/>
    <property type="match status" value="1"/>
</dbReference>
<evidence type="ECO:0000313" key="7">
    <source>
        <dbReference type="Proteomes" id="UP000431901"/>
    </source>
</evidence>
<evidence type="ECO:0000313" key="6">
    <source>
        <dbReference type="EMBL" id="MXQ66377.1"/>
    </source>
</evidence>
<name>A0A6I4W8C7_9ACTN</name>
<feature type="domain" description="HTH tetR-type" evidence="5">
    <location>
        <begin position="17"/>
        <end position="77"/>
    </location>
</feature>
<accession>A0A6I4W8C7</accession>
<dbReference type="RefSeq" id="WP_161104579.1">
    <property type="nucleotide sequence ID" value="NZ_JBHLYI010000007.1"/>
</dbReference>
<dbReference type="PROSITE" id="PS50977">
    <property type="entry name" value="HTH_TETR_2"/>
    <property type="match status" value="1"/>
</dbReference>
<dbReference type="InterPro" id="IPR009057">
    <property type="entry name" value="Homeodomain-like_sf"/>
</dbReference>
<dbReference type="Proteomes" id="UP000431901">
    <property type="component" value="Unassembled WGS sequence"/>
</dbReference>
<dbReference type="GO" id="GO:0003700">
    <property type="term" value="F:DNA-binding transcription factor activity"/>
    <property type="evidence" value="ECO:0007669"/>
    <property type="project" value="TreeGrafter"/>
</dbReference>
<organism evidence="6 7">
    <name type="scientific">Actinomadura rayongensis</name>
    <dbReference type="NCBI Taxonomy" id="1429076"/>
    <lineage>
        <taxon>Bacteria</taxon>
        <taxon>Bacillati</taxon>
        <taxon>Actinomycetota</taxon>
        <taxon>Actinomycetes</taxon>
        <taxon>Streptosporangiales</taxon>
        <taxon>Thermomonosporaceae</taxon>
        <taxon>Actinomadura</taxon>
    </lineage>
</organism>
<dbReference type="InterPro" id="IPR050109">
    <property type="entry name" value="HTH-type_TetR-like_transc_reg"/>
</dbReference>
<dbReference type="SUPFAM" id="SSF46689">
    <property type="entry name" value="Homeodomain-like"/>
    <property type="match status" value="1"/>
</dbReference>
<sequence>MEKDAERRPHTGRRRNEAARRAILDVAVDQLGRSGGGPVTVDTIAAAAGVGRQTIYRWWPSKGAMLLEALAERAAAEVPAPATGTLAGDLAAFVRATFRAAGPDGTRAALRATMAEAQRDPAARALMEEFVARRRRALRDVLVAARDEIGPDADLDLAVDQVFGVLWYRCLVGSAPLDDPVADRLAAGLVRQLRGAADG</sequence>